<accession>A0ABD3ICK0</accession>
<sequence length="463" mass="51858">MAEPDSVGSEGEVTPELESQEDIDRQAEIDALFSNWEGSESLDTPASEISPEGLYSHLEQEGILRLPVTLEELVPSCAEGSTLKPELLGRLADEEDSAAEIMATASGGIPQRFQSLHRENSGGRMLGEEIIPPLAKVLLVLETLGESVSELKTTVTTEMKLMRTSIQELQSENNKLKEEIAAQKLESKGLLKVWNEVPQMKNLVINLQGEVFELQRRIKTQSEEFSKSLTLLSKDPMLTGAEYLKQRTEEQVQWNRHLQGLREEVQPLVHSVTLVQKCMGEESQEFVNQIQLLREEVKPRVAVIPSPGPDLASALQAMDSRLKTHVVGAHEAHRTALVDREKEHLPREARNRNIRIVGLSESEGEDTRAVVSDFFRDVLKVQEAQVEHTVRVGKRESDAVAAGGTGLWKDSDLVILVETWRLWRMVCRRYQNLHWLHQFGINEKGNVAVVLGVWQPGSVMALI</sequence>
<protein>
    <submittedName>
        <fullName evidence="3">Uncharacterized protein</fullName>
    </submittedName>
</protein>
<keyword evidence="4" id="KW-1185">Reference proteome</keyword>
<name>A0ABD3ICK0_9MARC</name>
<evidence type="ECO:0000256" key="1">
    <source>
        <dbReference type="SAM" id="Coils"/>
    </source>
</evidence>
<evidence type="ECO:0000313" key="4">
    <source>
        <dbReference type="Proteomes" id="UP001633002"/>
    </source>
</evidence>
<dbReference type="EMBL" id="JBJQOH010000001">
    <property type="protein sequence ID" value="KAL3700002.1"/>
    <property type="molecule type" value="Genomic_DNA"/>
</dbReference>
<reference evidence="3 4" key="1">
    <citation type="submission" date="2024-09" db="EMBL/GenBank/DDBJ databases">
        <title>Chromosome-scale assembly of Riccia sorocarpa.</title>
        <authorList>
            <person name="Paukszto L."/>
        </authorList>
    </citation>
    <scope>NUCLEOTIDE SEQUENCE [LARGE SCALE GENOMIC DNA]</scope>
    <source>
        <strain evidence="3">LP-2024</strain>
        <tissue evidence="3">Aerial parts of the thallus</tissue>
    </source>
</reference>
<dbReference type="Proteomes" id="UP001633002">
    <property type="component" value="Unassembled WGS sequence"/>
</dbReference>
<organism evidence="3 4">
    <name type="scientific">Riccia sorocarpa</name>
    <dbReference type="NCBI Taxonomy" id="122646"/>
    <lineage>
        <taxon>Eukaryota</taxon>
        <taxon>Viridiplantae</taxon>
        <taxon>Streptophyta</taxon>
        <taxon>Embryophyta</taxon>
        <taxon>Marchantiophyta</taxon>
        <taxon>Marchantiopsida</taxon>
        <taxon>Marchantiidae</taxon>
        <taxon>Marchantiales</taxon>
        <taxon>Ricciaceae</taxon>
        <taxon>Riccia</taxon>
    </lineage>
</organism>
<evidence type="ECO:0000313" key="3">
    <source>
        <dbReference type="EMBL" id="KAL3700002.1"/>
    </source>
</evidence>
<proteinExistence type="predicted"/>
<evidence type="ECO:0000256" key="2">
    <source>
        <dbReference type="SAM" id="MobiDB-lite"/>
    </source>
</evidence>
<comment type="caution">
    <text evidence="3">The sequence shown here is derived from an EMBL/GenBank/DDBJ whole genome shotgun (WGS) entry which is preliminary data.</text>
</comment>
<keyword evidence="1" id="KW-0175">Coiled coil</keyword>
<feature type="region of interest" description="Disordered" evidence="2">
    <location>
        <begin position="1"/>
        <end position="25"/>
    </location>
</feature>
<dbReference type="AlphaFoldDB" id="A0ABD3ICK0"/>
<feature type="coiled-coil region" evidence="1">
    <location>
        <begin position="159"/>
        <end position="224"/>
    </location>
</feature>
<gene>
    <name evidence="3" type="ORF">R1sor_018024</name>
</gene>